<dbReference type="STRING" id="6832.A0A553P8P4"/>
<evidence type="ECO:0000313" key="4">
    <source>
        <dbReference type="EMBL" id="TRY74037.1"/>
    </source>
</evidence>
<feature type="domain" description="Micro-fibrillar-associated protein 1 C-terminal" evidence="3">
    <location>
        <begin position="239"/>
        <end position="449"/>
    </location>
</feature>
<dbReference type="Proteomes" id="UP000318571">
    <property type="component" value="Chromosome 3"/>
</dbReference>
<keyword evidence="5" id="KW-1185">Reference proteome</keyword>
<protein>
    <recommendedName>
        <fullName evidence="3">Micro-fibrillar-associated protein 1 C-terminal domain-containing protein</fullName>
    </recommendedName>
</protein>
<evidence type="ECO:0000256" key="2">
    <source>
        <dbReference type="SAM" id="MobiDB-lite"/>
    </source>
</evidence>
<proteinExistence type="inferred from homology"/>
<accession>A0A553P8P4</accession>
<feature type="compositionally biased region" description="Basic and acidic residues" evidence="2">
    <location>
        <begin position="154"/>
        <end position="170"/>
    </location>
</feature>
<feature type="compositionally biased region" description="Basic and acidic residues" evidence="2">
    <location>
        <begin position="338"/>
        <end position="371"/>
    </location>
</feature>
<feature type="compositionally biased region" description="Acidic residues" evidence="2">
    <location>
        <begin position="171"/>
        <end position="186"/>
    </location>
</feature>
<organism evidence="4 5">
    <name type="scientific">Tigriopus californicus</name>
    <name type="common">Marine copepod</name>
    <dbReference type="NCBI Taxonomy" id="6832"/>
    <lineage>
        <taxon>Eukaryota</taxon>
        <taxon>Metazoa</taxon>
        <taxon>Ecdysozoa</taxon>
        <taxon>Arthropoda</taxon>
        <taxon>Crustacea</taxon>
        <taxon>Multicrustacea</taxon>
        <taxon>Hexanauplia</taxon>
        <taxon>Copepoda</taxon>
        <taxon>Harpacticoida</taxon>
        <taxon>Harpacticidae</taxon>
        <taxon>Tigriopus</taxon>
    </lineage>
</organism>
<feature type="region of interest" description="Disordered" evidence="2">
    <location>
        <begin position="470"/>
        <end position="489"/>
    </location>
</feature>
<feature type="compositionally biased region" description="Polar residues" evidence="2">
    <location>
        <begin position="108"/>
        <end position="117"/>
    </location>
</feature>
<feature type="compositionally biased region" description="Acidic residues" evidence="2">
    <location>
        <begin position="90"/>
        <end position="99"/>
    </location>
</feature>
<gene>
    <name evidence="4" type="ORF">TCAL_05049</name>
</gene>
<feature type="compositionally biased region" description="Basic and acidic residues" evidence="2">
    <location>
        <begin position="187"/>
        <end position="196"/>
    </location>
</feature>
<dbReference type="EMBL" id="VCGU01000007">
    <property type="protein sequence ID" value="TRY74037.1"/>
    <property type="molecule type" value="Genomic_DNA"/>
</dbReference>
<sequence>MADDRYDNHRYHNEDTFTIQSTAGAVPIRNDKGQITMQKVKVQRYVSGKRPDYAARRGHSSSDSSESEDDQEDFTKARSRRRYQRHAEDPNEDEGEDDVGGVAPALASTGSVLPQDTSDPRIRRLMAAREGTGRRHEESESEEDDRITRHRRIHEPEVLSDKDSGGQRDMDTDDSSSNDDDELDEEAIQRRRELMRQRALAKAQIGIGQEEIMDKEEEKSASEEDDEEETTEEETTDSEGDEGARLKPVFVRKKDRLTVQEREKEEAKARQAEREALVAADHRRKNTLKLVETLVKQDVVERKAKDTDLQGLNEVITDDENEELEYEAWKLRELKRVKRDREEKEQREREAAELERLRNMTEEERRQELKSNPKVITNKANKGKYKFMQKYYHRGAFFMEEEESVYKRDYSQATLEDKFDKTVLPKVMQVKNFGRSGRTKYTHLVDQDTTQFEAPWSQESTQNLKFQVQHAGGMKPVFERPSAKKKDKH</sequence>
<evidence type="ECO:0000313" key="5">
    <source>
        <dbReference type="Proteomes" id="UP000318571"/>
    </source>
</evidence>
<comment type="similarity">
    <text evidence="1">Belongs to the MFAP1 family.</text>
</comment>
<feature type="compositionally biased region" description="Basic and acidic residues" evidence="2">
    <location>
        <begin position="477"/>
        <end position="489"/>
    </location>
</feature>
<feature type="region of interest" description="Disordered" evidence="2">
    <location>
        <begin position="338"/>
        <end position="377"/>
    </location>
</feature>
<feature type="region of interest" description="Disordered" evidence="2">
    <location>
        <begin position="21"/>
        <end position="249"/>
    </location>
</feature>
<dbReference type="AlphaFoldDB" id="A0A553P8P4"/>
<evidence type="ECO:0000256" key="1">
    <source>
        <dbReference type="ARBA" id="ARBA00008155"/>
    </source>
</evidence>
<evidence type="ECO:0000259" key="3">
    <source>
        <dbReference type="Pfam" id="PF06991"/>
    </source>
</evidence>
<dbReference type="InterPro" id="IPR009730">
    <property type="entry name" value="MFAP1_C"/>
</dbReference>
<dbReference type="InterPro" id="IPR033194">
    <property type="entry name" value="MFAP1"/>
</dbReference>
<comment type="caution">
    <text evidence="4">The sequence shown here is derived from an EMBL/GenBank/DDBJ whole genome shotgun (WGS) entry which is preliminary data.</text>
</comment>
<dbReference type="Pfam" id="PF06991">
    <property type="entry name" value="MFAP1"/>
    <property type="match status" value="1"/>
</dbReference>
<dbReference type="OMA" id="FHNERAG"/>
<name>A0A553P8P4_TIGCA</name>
<dbReference type="OrthoDB" id="1111734at2759"/>
<dbReference type="PANTHER" id="PTHR15327">
    <property type="entry name" value="MICROFIBRIL-ASSOCIATED PROTEIN"/>
    <property type="match status" value="1"/>
</dbReference>
<feature type="compositionally biased region" description="Acidic residues" evidence="2">
    <location>
        <begin position="223"/>
        <end position="241"/>
    </location>
</feature>
<reference evidence="4 5" key="1">
    <citation type="journal article" date="2018" name="Nat. Ecol. Evol.">
        <title>Genomic signatures of mitonuclear coevolution across populations of Tigriopus californicus.</title>
        <authorList>
            <person name="Barreto F.S."/>
            <person name="Watson E.T."/>
            <person name="Lima T.G."/>
            <person name="Willett C.S."/>
            <person name="Edmands S."/>
            <person name="Li W."/>
            <person name="Burton R.S."/>
        </authorList>
    </citation>
    <scope>NUCLEOTIDE SEQUENCE [LARGE SCALE GENOMIC DNA]</scope>
    <source>
        <strain evidence="4 5">San Diego</strain>
    </source>
</reference>